<protein>
    <submittedName>
        <fullName evidence="1">Uncharacterized protein</fullName>
    </submittedName>
</protein>
<name>A0A382EWX8_9ZZZZ</name>
<organism evidence="1">
    <name type="scientific">marine metagenome</name>
    <dbReference type="NCBI Taxonomy" id="408172"/>
    <lineage>
        <taxon>unclassified sequences</taxon>
        <taxon>metagenomes</taxon>
        <taxon>ecological metagenomes</taxon>
    </lineage>
</organism>
<gene>
    <name evidence="1" type="ORF">METZ01_LOCUS207478</name>
</gene>
<accession>A0A382EWX8</accession>
<sequence length="92" mass="9636">VSEGLTRRAVTGLRLLSAGGSASRPDALAGIARGIGAREIQVPKQRRDEMKSRTTVTRREFTVASALAVLSGVTISVTSSSDTGHDHVVTFS</sequence>
<reference evidence="1" key="1">
    <citation type="submission" date="2018-05" db="EMBL/GenBank/DDBJ databases">
        <authorList>
            <person name="Lanie J.A."/>
            <person name="Ng W.-L."/>
            <person name="Kazmierczak K.M."/>
            <person name="Andrzejewski T.M."/>
            <person name="Davidsen T.M."/>
            <person name="Wayne K.J."/>
            <person name="Tettelin H."/>
            <person name="Glass J.I."/>
            <person name="Rusch D."/>
            <person name="Podicherti R."/>
            <person name="Tsui H.-C.T."/>
            <person name="Winkler M.E."/>
        </authorList>
    </citation>
    <scope>NUCLEOTIDE SEQUENCE</scope>
</reference>
<dbReference type="AlphaFoldDB" id="A0A382EWX8"/>
<proteinExistence type="predicted"/>
<evidence type="ECO:0000313" key="1">
    <source>
        <dbReference type="EMBL" id="SVB54624.1"/>
    </source>
</evidence>
<feature type="non-terminal residue" evidence="1">
    <location>
        <position position="1"/>
    </location>
</feature>
<dbReference type="EMBL" id="UINC01046510">
    <property type="protein sequence ID" value="SVB54624.1"/>
    <property type="molecule type" value="Genomic_DNA"/>
</dbReference>